<reference evidence="3 4" key="1">
    <citation type="submission" date="2020-02" db="EMBL/GenBank/DDBJ databases">
        <title>Whole-genome analyses of novel actinobacteria.</title>
        <authorList>
            <person name="Sahin N."/>
            <person name="Tatar D."/>
        </authorList>
    </citation>
    <scope>NUCLEOTIDE SEQUENCE [LARGE SCALE GENOMIC DNA]</scope>
    <source>
        <strain evidence="3 4">SB3404</strain>
    </source>
</reference>
<dbReference type="Proteomes" id="UP000477722">
    <property type="component" value="Unassembled WGS sequence"/>
</dbReference>
<evidence type="ECO:0000313" key="4">
    <source>
        <dbReference type="Proteomes" id="UP000477722"/>
    </source>
</evidence>
<name>A0A6G4WNE2_9ACTN</name>
<feature type="domain" description="GNAT-like C-terminal" evidence="2">
    <location>
        <begin position="280"/>
        <end position="445"/>
    </location>
</feature>
<dbReference type="AlphaFoldDB" id="A0A6G4WNE2"/>
<sequence>MFHGSIPAPLRSIIYEHAGAWPETDIYVGCSGNFTIERVLHSRFGNARPVHGNDITAYSCALGWFLAGEELPYKLREEYEDELGWVAPYLEDRTDRLATLMLGTRFLQYVGKEGTYYRRMLDATRAQWPRMHEKTATKLRALETSLGSFYAGDVLDYLRDEVPPEAPVVMFPPFYAKDYQAQFAPIDAAFSWPEPQFGELTEDGKEEIIHQVQDRPNWVLGLHIERPELRHRLAGVVQTANRGLPIYVYAAGGHRRIVRPRQPVEPIPMPKVGTDEELGDRMTLHVLTGGQFAGIRSQFMSKTIKPGSPLLACGVAVDGKLIGAFAYLPPKFDPSTAYLMSDFPVSWTKYRRLAKLIVMAASTSEAQLLLQRSLSKRLTAWSTTAFTDRPNSAKYGRGIPGVKLQKRSEPGDKGDGIHRYQLQYGGPLGGYDLAGALDLWKRKHGNDIKKDGAR</sequence>
<dbReference type="InterPro" id="IPR054341">
    <property type="entry name" value="GNAT-like_N"/>
</dbReference>
<dbReference type="RefSeq" id="WP_165296463.1">
    <property type="nucleotide sequence ID" value="NZ_JAAKZZ010000001.1"/>
</dbReference>
<protein>
    <submittedName>
        <fullName evidence="3">Uncharacterized protein</fullName>
    </submittedName>
</protein>
<proteinExistence type="predicted"/>
<accession>A0A6G4WNE2</accession>
<comment type="caution">
    <text evidence="3">The sequence shown here is derived from an EMBL/GenBank/DDBJ whole genome shotgun (WGS) entry which is preliminary data.</text>
</comment>
<dbReference type="EMBL" id="JAAKZZ010000001">
    <property type="protein sequence ID" value="NGO66786.1"/>
    <property type="molecule type" value="Genomic_DNA"/>
</dbReference>
<feature type="domain" description="GNAT-like N-terminal" evidence="1">
    <location>
        <begin position="2"/>
        <end position="271"/>
    </location>
</feature>
<dbReference type="Pfam" id="PF22555">
    <property type="entry name" value="DAM-like-phage1"/>
    <property type="match status" value="1"/>
</dbReference>
<evidence type="ECO:0000313" key="3">
    <source>
        <dbReference type="EMBL" id="NGO66786.1"/>
    </source>
</evidence>
<gene>
    <name evidence="3" type="ORF">G5C65_00095</name>
</gene>
<organism evidence="3 4">
    <name type="scientific">Streptomyces boncukensis</name>
    <dbReference type="NCBI Taxonomy" id="2711219"/>
    <lineage>
        <taxon>Bacteria</taxon>
        <taxon>Bacillati</taxon>
        <taxon>Actinomycetota</taxon>
        <taxon>Actinomycetes</taxon>
        <taxon>Kitasatosporales</taxon>
        <taxon>Streptomycetaceae</taxon>
        <taxon>Streptomyces</taxon>
    </lineage>
</organism>
<keyword evidence="4" id="KW-1185">Reference proteome</keyword>
<evidence type="ECO:0000259" key="2">
    <source>
        <dbReference type="Pfam" id="PF22559"/>
    </source>
</evidence>
<evidence type="ECO:0000259" key="1">
    <source>
        <dbReference type="Pfam" id="PF22555"/>
    </source>
</evidence>
<dbReference type="InterPro" id="IPR054340">
    <property type="entry name" value="GNAT-like_C_phage-like"/>
</dbReference>
<dbReference type="Pfam" id="PF22559">
    <property type="entry name" value="GNAT-phage-like"/>
    <property type="match status" value="1"/>
</dbReference>